<gene>
    <name evidence="4" type="ORF">H8709_02075</name>
</gene>
<dbReference type="EMBL" id="JACRTC010000001">
    <property type="protein sequence ID" value="MBC8569610.1"/>
    <property type="molecule type" value="Genomic_DNA"/>
</dbReference>
<evidence type="ECO:0000256" key="1">
    <source>
        <dbReference type="ARBA" id="ARBA00022741"/>
    </source>
</evidence>
<dbReference type="Pfam" id="PF19568">
    <property type="entry name" value="Spore_III_AA"/>
    <property type="match status" value="1"/>
</dbReference>
<dbReference type="RefSeq" id="WP_262396705.1">
    <property type="nucleotide sequence ID" value="NZ_JACRTC010000001.1"/>
</dbReference>
<evidence type="ECO:0000313" key="5">
    <source>
        <dbReference type="Proteomes" id="UP000660861"/>
    </source>
</evidence>
<sequence>MAFLPTDKKFDQAAAVLPARIRALLLALPPQEKRQIREIRIRAGLPIHLCTGKGHFFLAASGLLTGQPSDDALVVDRPLLTECFRTVCGYSVHAHQEDLRRGFITLPGGHRVGICGTCVCEAGEIAGVRDISSLNIRVAREVTGAAGPLVQALGGRVGGTLLAGVPGCGKTTVLRDLARQLGDGSLGQIFKTTVIDERGELAAMSGGVPQNNLGYCCDVLSGYPKGDAILQAIRTLSPDYILCDEIGDERDAAGLMASVYAGVTMIATVHAGSMEELFSRTAIRPLVDSGAFSTLCFLGDASQPGRVHSIYQAGEKDAENLRNDLYDRRWRLCWTQGLPVPDPAGRSA</sequence>
<dbReference type="AlphaFoldDB" id="A0A926IAZ4"/>
<dbReference type="PANTHER" id="PTHR20953:SF3">
    <property type="entry name" value="P-LOOP CONTAINING NUCLEOSIDE TRIPHOSPHATE HYDROLASES SUPERFAMILY PROTEIN"/>
    <property type="match status" value="1"/>
</dbReference>
<dbReference type="SUPFAM" id="SSF52540">
    <property type="entry name" value="P-loop containing nucleoside triphosphate hydrolases"/>
    <property type="match status" value="1"/>
</dbReference>
<dbReference type="Gene3D" id="3.40.50.300">
    <property type="entry name" value="P-loop containing nucleotide triphosphate hydrolases"/>
    <property type="match status" value="1"/>
</dbReference>
<keyword evidence="2" id="KW-0067">ATP-binding</keyword>
<keyword evidence="1" id="KW-0547">Nucleotide-binding</keyword>
<dbReference type="PANTHER" id="PTHR20953">
    <property type="entry name" value="KINASE-RELATED"/>
    <property type="match status" value="1"/>
</dbReference>
<dbReference type="InterPro" id="IPR045735">
    <property type="entry name" value="Spore_III_AA_AAA+_ATPase"/>
</dbReference>
<dbReference type="InterPro" id="IPR003593">
    <property type="entry name" value="AAA+_ATPase"/>
</dbReference>
<evidence type="ECO:0000256" key="2">
    <source>
        <dbReference type="ARBA" id="ARBA00022840"/>
    </source>
</evidence>
<dbReference type="GO" id="GO:0005524">
    <property type="term" value="F:ATP binding"/>
    <property type="evidence" value="ECO:0007669"/>
    <property type="project" value="UniProtKB-KW"/>
</dbReference>
<protein>
    <submittedName>
        <fullName evidence="4">Stage III sporulation protein AA</fullName>
    </submittedName>
</protein>
<organism evidence="4 5">
    <name type="scientific">Zongyangia hominis</name>
    <dbReference type="NCBI Taxonomy" id="2763677"/>
    <lineage>
        <taxon>Bacteria</taxon>
        <taxon>Bacillati</taxon>
        <taxon>Bacillota</taxon>
        <taxon>Clostridia</taxon>
        <taxon>Eubacteriales</taxon>
        <taxon>Oscillospiraceae</taxon>
        <taxon>Zongyangia</taxon>
    </lineage>
</organism>
<dbReference type="InterPro" id="IPR027417">
    <property type="entry name" value="P-loop_NTPase"/>
</dbReference>
<keyword evidence="5" id="KW-1185">Reference proteome</keyword>
<proteinExistence type="predicted"/>
<comment type="caution">
    <text evidence="4">The sequence shown here is derived from an EMBL/GenBank/DDBJ whole genome shotgun (WGS) entry which is preliminary data.</text>
</comment>
<evidence type="ECO:0000259" key="3">
    <source>
        <dbReference type="SMART" id="SM00382"/>
    </source>
</evidence>
<accession>A0A926IAZ4</accession>
<name>A0A926IAZ4_9FIRM</name>
<dbReference type="SMART" id="SM00382">
    <property type="entry name" value="AAA"/>
    <property type="match status" value="1"/>
</dbReference>
<reference evidence="4" key="1">
    <citation type="submission" date="2020-08" db="EMBL/GenBank/DDBJ databases">
        <title>Genome public.</title>
        <authorList>
            <person name="Liu C."/>
            <person name="Sun Q."/>
        </authorList>
    </citation>
    <scope>NUCLEOTIDE SEQUENCE</scope>
    <source>
        <strain evidence="4">NSJ-54</strain>
    </source>
</reference>
<evidence type="ECO:0000313" key="4">
    <source>
        <dbReference type="EMBL" id="MBC8569610.1"/>
    </source>
</evidence>
<dbReference type="Proteomes" id="UP000660861">
    <property type="component" value="Unassembled WGS sequence"/>
</dbReference>
<feature type="domain" description="AAA+ ATPase" evidence="3">
    <location>
        <begin position="156"/>
        <end position="302"/>
    </location>
</feature>
<dbReference type="CDD" id="cd00267">
    <property type="entry name" value="ABC_ATPase"/>
    <property type="match status" value="1"/>
</dbReference>